<keyword evidence="2" id="KW-1185">Reference proteome</keyword>
<sequence>MSTIEATFADISERDPDTQADARIAAEYSVRSYYRRMSAMEASVLAAVRSGHMPAMPPDIAAIASAVLNLPETNRGLNTDGILIDTDGRNARWLVVVVLRHGGHCSLPVPCVNVTPTPIP</sequence>
<proteinExistence type="predicted"/>
<organism evidence="1 2">
    <name type="scientific">Paraburkholderia saeva</name>
    <dbReference type="NCBI Taxonomy" id="2777537"/>
    <lineage>
        <taxon>Bacteria</taxon>
        <taxon>Pseudomonadati</taxon>
        <taxon>Pseudomonadota</taxon>
        <taxon>Betaproteobacteria</taxon>
        <taxon>Burkholderiales</taxon>
        <taxon>Burkholderiaceae</taxon>
        <taxon>Paraburkholderia</taxon>
    </lineage>
</organism>
<gene>
    <name evidence="1" type="ORF">LMG31841_03480</name>
</gene>
<accession>A0A9N8X221</accession>
<evidence type="ECO:0000313" key="2">
    <source>
        <dbReference type="Proteomes" id="UP000789704"/>
    </source>
</evidence>
<evidence type="ECO:0000313" key="1">
    <source>
        <dbReference type="EMBL" id="CAG4905725.1"/>
    </source>
</evidence>
<reference evidence="1" key="1">
    <citation type="submission" date="2021-04" db="EMBL/GenBank/DDBJ databases">
        <authorList>
            <person name="Vanwijnsberghe S."/>
        </authorList>
    </citation>
    <scope>NUCLEOTIDE SEQUENCE</scope>
    <source>
        <strain evidence="1">LMG 31841</strain>
    </source>
</reference>
<dbReference type="RefSeq" id="WP_228879184.1">
    <property type="nucleotide sequence ID" value="NZ_CAJQZC010000006.1"/>
</dbReference>
<name>A0A9N8X221_9BURK</name>
<protein>
    <submittedName>
        <fullName evidence="1">Uncharacterized protein</fullName>
    </submittedName>
</protein>
<dbReference type="Proteomes" id="UP000789704">
    <property type="component" value="Unassembled WGS sequence"/>
</dbReference>
<dbReference type="EMBL" id="CAJQZC010000006">
    <property type="protein sequence ID" value="CAG4905725.1"/>
    <property type="molecule type" value="Genomic_DNA"/>
</dbReference>
<dbReference type="AlphaFoldDB" id="A0A9N8X221"/>
<comment type="caution">
    <text evidence="1">The sequence shown here is derived from an EMBL/GenBank/DDBJ whole genome shotgun (WGS) entry which is preliminary data.</text>
</comment>